<dbReference type="PROSITE" id="PS50219">
    <property type="entry name" value="CNH"/>
    <property type="match status" value="1"/>
</dbReference>
<evidence type="ECO:0000259" key="4">
    <source>
        <dbReference type="PROSITE" id="PS50219"/>
    </source>
</evidence>
<feature type="domain" description="CNH" evidence="4">
    <location>
        <begin position="635"/>
        <end position="927"/>
    </location>
</feature>
<dbReference type="InterPro" id="IPR001180">
    <property type="entry name" value="CNH_dom"/>
</dbReference>
<keyword evidence="1" id="KW-0344">Guanine-nucleotide releasing factor</keyword>
<dbReference type="InterPro" id="IPR052233">
    <property type="entry name" value="Rho-type_GEFs"/>
</dbReference>
<dbReference type="EMBL" id="JAYKXP010000001">
    <property type="protein sequence ID" value="KAK7062540.1"/>
    <property type="molecule type" value="Genomic_DNA"/>
</dbReference>
<keyword evidence="6" id="KW-1185">Reference proteome</keyword>
<dbReference type="InterPro" id="IPR000719">
    <property type="entry name" value="Prot_kinase_dom"/>
</dbReference>
<dbReference type="InterPro" id="IPR008271">
    <property type="entry name" value="Ser/Thr_kinase_AS"/>
</dbReference>
<evidence type="ECO:0000313" key="6">
    <source>
        <dbReference type="Proteomes" id="UP001383192"/>
    </source>
</evidence>
<dbReference type="Pfam" id="PF00780">
    <property type="entry name" value="CNH"/>
    <property type="match status" value="1"/>
</dbReference>
<dbReference type="PANTHER" id="PTHR46572:SF1">
    <property type="entry name" value="RHO1 GUANINE NUCLEOTIDE EXCHANGE FACTOR TUS1"/>
    <property type="match status" value="1"/>
</dbReference>
<feature type="compositionally biased region" description="Polar residues" evidence="2">
    <location>
        <begin position="333"/>
        <end position="345"/>
    </location>
</feature>
<evidence type="ECO:0000259" key="3">
    <source>
        <dbReference type="PROSITE" id="PS50011"/>
    </source>
</evidence>
<feature type="compositionally biased region" description="Acidic residues" evidence="2">
    <location>
        <begin position="418"/>
        <end position="428"/>
    </location>
</feature>
<comment type="caution">
    <text evidence="5">The sequence shown here is derived from an EMBL/GenBank/DDBJ whole genome shotgun (WGS) entry which is preliminary data.</text>
</comment>
<dbReference type="GO" id="GO:0005524">
    <property type="term" value="F:ATP binding"/>
    <property type="evidence" value="ECO:0007669"/>
    <property type="project" value="InterPro"/>
</dbReference>
<dbReference type="PRINTS" id="PR00109">
    <property type="entry name" value="TYRKINASE"/>
</dbReference>
<dbReference type="Proteomes" id="UP001383192">
    <property type="component" value="Unassembled WGS sequence"/>
</dbReference>
<reference evidence="5 6" key="1">
    <citation type="submission" date="2024-01" db="EMBL/GenBank/DDBJ databases">
        <title>A draft genome for a cacao thread blight-causing isolate of Paramarasmius palmivorus.</title>
        <authorList>
            <person name="Baruah I.K."/>
            <person name="Bukari Y."/>
            <person name="Amoako-Attah I."/>
            <person name="Meinhardt L.W."/>
            <person name="Bailey B.A."/>
            <person name="Cohen S.P."/>
        </authorList>
    </citation>
    <scope>NUCLEOTIDE SEQUENCE [LARGE SCALE GENOMIC DNA]</scope>
    <source>
        <strain evidence="5 6">GH-12</strain>
    </source>
</reference>
<proteinExistence type="predicted"/>
<feature type="compositionally biased region" description="Acidic residues" evidence="2">
    <location>
        <begin position="394"/>
        <end position="409"/>
    </location>
</feature>
<dbReference type="InterPro" id="IPR011009">
    <property type="entry name" value="Kinase-like_dom_sf"/>
</dbReference>
<evidence type="ECO:0000256" key="2">
    <source>
        <dbReference type="SAM" id="MobiDB-lite"/>
    </source>
</evidence>
<dbReference type="PROSITE" id="PS00108">
    <property type="entry name" value="PROTEIN_KINASE_ST"/>
    <property type="match status" value="1"/>
</dbReference>
<feature type="region of interest" description="Disordered" evidence="2">
    <location>
        <begin position="317"/>
        <end position="367"/>
    </location>
</feature>
<dbReference type="InterPro" id="IPR001245">
    <property type="entry name" value="Ser-Thr/Tyr_kinase_cat_dom"/>
</dbReference>
<dbReference type="SMART" id="SM00220">
    <property type="entry name" value="S_TKc"/>
    <property type="match status" value="1"/>
</dbReference>
<dbReference type="GO" id="GO:0004672">
    <property type="term" value="F:protein kinase activity"/>
    <property type="evidence" value="ECO:0007669"/>
    <property type="project" value="InterPro"/>
</dbReference>
<organism evidence="5 6">
    <name type="scientific">Paramarasmius palmivorus</name>
    <dbReference type="NCBI Taxonomy" id="297713"/>
    <lineage>
        <taxon>Eukaryota</taxon>
        <taxon>Fungi</taxon>
        <taxon>Dikarya</taxon>
        <taxon>Basidiomycota</taxon>
        <taxon>Agaricomycotina</taxon>
        <taxon>Agaricomycetes</taxon>
        <taxon>Agaricomycetidae</taxon>
        <taxon>Agaricales</taxon>
        <taxon>Marasmiineae</taxon>
        <taxon>Marasmiaceae</taxon>
        <taxon>Paramarasmius</taxon>
    </lineage>
</organism>
<dbReference type="Gene3D" id="1.10.510.10">
    <property type="entry name" value="Transferase(Phosphotransferase) domain 1"/>
    <property type="match status" value="1"/>
</dbReference>
<sequence length="971" mass="109288">MIDIEREQKRIQLIFANKLEYRDLIDQKGDLAQSILDLLQLEFLREAIVWRQFKHPNVLPFLGLYYIDEHRERLSLVSPWMKNGNLTQFLARQPQYVNRPMLVSSTIQFMFRVLHTPQMYDVVAGLSYLHKLKIIHGDLKGANILLTPHGRACIADFGLSRVAADSQLFTTSSLQPKGTTRWMAPELLMGGKSTSLESDVYAYGCVCYEIFTARAPFHELPNDAAVAIHILQGFRPARPRDLPELEDSIWLMMEACWDADASARPKASDLMRLVADMPSTKGIGLASDWDDAILTGVWDNVQTPQIDPALTEYLQQVEKQRRKSSSSERQLHQIDTSMGVSNVRNSRPLPPTPVAEPPHTLGSRTNSYTKLRTSMKKTNLLRNTGIDLGLHSDSEDEDSAAYDSWDDDTTTAKGNQSEQEELDSDGEEYGSSRLEYVPLFPGTETDIQKAGTYNSIVDFPELMGRQIPLTAIKDSLIHSGNLVQSRLNRWISKTVLLFKDYLVRANMHEKDGIPMPVDLLSIVSFTDPPTRGSKGLISKDSRVRDRQDSGECDLYPFKLHLKGRFGGFQTFYTDSFQSRMEWYTKLKEAMAMRESEGRMNRLYDIEMLSGIDSFVTESTANVPLAEEHRQNEPFTGKVTCAVPIPMPDGRSLLAIGCDEGVWVTNSPVSGDTATFRRVLPLKKVKQCGVLEEHGLFLALAEKTILAYRLTALDPLVQNKQDAPSHIVCSDVEFFGRGSLNGRTFLIYMKRKGSDSVFCVVEPVGIPERKVKADPFQPFKEFYLTTSAYGLCFLGDKIAVLCKKGFELLDPTKSLQSIVFPQIKDPRLMNWALHCDSSQPIGLFKCNEEEYLLCYNDIGLYVNAYGEPSRTASLIEWEGSAQRVVFHPPHIVLFDTRFMEIRHVQTGRLVQIIGGNDIYWLWDAHETPSSITLGSGASCVLGVMNASRAEIESVQVFGLQPVSRSENVSHSD</sequence>
<name>A0AAW0ECJ0_9AGAR</name>
<feature type="region of interest" description="Disordered" evidence="2">
    <location>
        <begin position="387"/>
        <end position="430"/>
    </location>
</feature>
<dbReference type="PANTHER" id="PTHR46572">
    <property type="entry name" value="RHO1 GDP-GTP EXCHANGE PROTEIN 1-RELATED"/>
    <property type="match status" value="1"/>
</dbReference>
<gene>
    <name evidence="5" type="primary">TUS1_4</name>
    <name evidence="5" type="ORF">VNI00_000028</name>
</gene>
<evidence type="ECO:0000256" key="1">
    <source>
        <dbReference type="ARBA" id="ARBA00022658"/>
    </source>
</evidence>
<dbReference type="Pfam" id="PF07714">
    <property type="entry name" value="PK_Tyr_Ser-Thr"/>
    <property type="match status" value="1"/>
</dbReference>
<dbReference type="SMART" id="SM00036">
    <property type="entry name" value="CNH"/>
    <property type="match status" value="1"/>
</dbReference>
<protein>
    <submittedName>
        <fullName evidence="5">Rho guanine nucleotide exchange factor</fullName>
    </submittedName>
</protein>
<dbReference type="SUPFAM" id="SSF56112">
    <property type="entry name" value="Protein kinase-like (PK-like)"/>
    <property type="match status" value="1"/>
</dbReference>
<accession>A0AAW0ECJ0</accession>
<dbReference type="GO" id="GO:0005085">
    <property type="term" value="F:guanyl-nucleotide exchange factor activity"/>
    <property type="evidence" value="ECO:0007669"/>
    <property type="project" value="UniProtKB-KW"/>
</dbReference>
<dbReference type="PROSITE" id="PS50011">
    <property type="entry name" value="PROTEIN_KINASE_DOM"/>
    <property type="match status" value="1"/>
</dbReference>
<feature type="domain" description="Protein kinase" evidence="3">
    <location>
        <begin position="1"/>
        <end position="280"/>
    </location>
</feature>
<evidence type="ECO:0000313" key="5">
    <source>
        <dbReference type="EMBL" id="KAK7062540.1"/>
    </source>
</evidence>
<dbReference type="AlphaFoldDB" id="A0AAW0ECJ0"/>